<feature type="domain" description="EamA" evidence="7">
    <location>
        <begin position="13"/>
        <end position="144"/>
    </location>
</feature>
<feature type="transmembrane region" description="Helical" evidence="6">
    <location>
        <begin position="71"/>
        <end position="89"/>
    </location>
</feature>
<dbReference type="SUPFAM" id="SSF103481">
    <property type="entry name" value="Multidrug resistance efflux transporter EmrE"/>
    <property type="match status" value="2"/>
</dbReference>
<keyword evidence="5 6" id="KW-0472">Membrane</keyword>
<dbReference type="GO" id="GO:0016020">
    <property type="term" value="C:membrane"/>
    <property type="evidence" value="ECO:0007669"/>
    <property type="project" value="UniProtKB-SubCell"/>
</dbReference>
<dbReference type="GeneID" id="109715016"/>
<reference evidence="9" key="2">
    <citation type="submission" date="2025-08" db="UniProtKB">
        <authorList>
            <consortium name="RefSeq"/>
        </authorList>
    </citation>
    <scope>IDENTIFICATION</scope>
    <source>
        <tissue evidence="9">Leaf</tissue>
    </source>
</reference>
<name>A0A6P5FQN9_ANACO</name>
<dbReference type="GO" id="GO:0022857">
    <property type="term" value="F:transmembrane transporter activity"/>
    <property type="evidence" value="ECO:0007669"/>
    <property type="project" value="InterPro"/>
</dbReference>
<dbReference type="Pfam" id="PF00892">
    <property type="entry name" value="EamA"/>
    <property type="match status" value="2"/>
</dbReference>
<dbReference type="InterPro" id="IPR000620">
    <property type="entry name" value="EamA_dom"/>
</dbReference>
<dbReference type="InterPro" id="IPR037185">
    <property type="entry name" value="EmrE-like"/>
</dbReference>
<dbReference type="Proteomes" id="UP000515123">
    <property type="component" value="Linkage group 9"/>
</dbReference>
<feature type="transmembrane region" description="Helical" evidence="6">
    <location>
        <begin position="303"/>
        <end position="322"/>
    </location>
</feature>
<dbReference type="AlphaFoldDB" id="A0A6P5FQN9"/>
<comment type="subcellular location">
    <subcellularLocation>
        <location evidence="1 6">Membrane</location>
        <topology evidence="1 6">Multi-pass membrane protein</topology>
    </subcellularLocation>
</comment>
<keyword evidence="8" id="KW-1185">Reference proteome</keyword>
<evidence type="ECO:0000313" key="9">
    <source>
        <dbReference type="RefSeq" id="XP_020095385.1"/>
    </source>
</evidence>
<evidence type="ECO:0000259" key="7">
    <source>
        <dbReference type="Pfam" id="PF00892"/>
    </source>
</evidence>
<feature type="transmembrane region" description="Helical" evidence="6">
    <location>
        <begin position="212"/>
        <end position="233"/>
    </location>
</feature>
<dbReference type="InterPro" id="IPR030184">
    <property type="entry name" value="WAT1-related"/>
</dbReference>
<feature type="transmembrane region" description="Helical" evidence="6">
    <location>
        <begin position="101"/>
        <end position="120"/>
    </location>
</feature>
<organism evidence="8 9">
    <name type="scientific">Ananas comosus</name>
    <name type="common">Pineapple</name>
    <name type="synonym">Ananas ananas</name>
    <dbReference type="NCBI Taxonomy" id="4615"/>
    <lineage>
        <taxon>Eukaryota</taxon>
        <taxon>Viridiplantae</taxon>
        <taxon>Streptophyta</taxon>
        <taxon>Embryophyta</taxon>
        <taxon>Tracheophyta</taxon>
        <taxon>Spermatophyta</taxon>
        <taxon>Magnoliopsida</taxon>
        <taxon>Liliopsida</taxon>
        <taxon>Poales</taxon>
        <taxon>Bromeliaceae</taxon>
        <taxon>Bromelioideae</taxon>
        <taxon>Ananas</taxon>
    </lineage>
</organism>
<evidence type="ECO:0000313" key="8">
    <source>
        <dbReference type="Proteomes" id="UP000515123"/>
    </source>
</evidence>
<evidence type="ECO:0000256" key="6">
    <source>
        <dbReference type="RuleBase" id="RU363077"/>
    </source>
</evidence>
<feature type="transmembrane region" description="Helical" evidence="6">
    <location>
        <begin position="180"/>
        <end position="200"/>
    </location>
</feature>
<evidence type="ECO:0000256" key="4">
    <source>
        <dbReference type="ARBA" id="ARBA00022989"/>
    </source>
</evidence>
<feature type="domain" description="EamA" evidence="7">
    <location>
        <begin position="183"/>
        <end position="320"/>
    </location>
</feature>
<gene>
    <name evidence="9" type="primary">LOC109715016</name>
</gene>
<accession>A0A6P5FQN9</accession>
<evidence type="ECO:0000256" key="5">
    <source>
        <dbReference type="ARBA" id="ARBA00023136"/>
    </source>
</evidence>
<evidence type="ECO:0000256" key="2">
    <source>
        <dbReference type="ARBA" id="ARBA00007635"/>
    </source>
</evidence>
<sequence length="364" mass="40130">MSFLKASAPYTGMITIQLVYGGSNILSKIALEHGMSFLVFVVYRHIIATAILSPLAYFLERNERPSLSIPILMKIFILALFGITVHQNVYYAGLDHTSPMVASALSNVIPALTFLLAVLLRMEKVRIRSATGGAKLIGTIFCISGALVFTFWKGPLFRGFVKRPLIVVHDHGKVHGKENWIQGSLLILASHIAFSVWLILQAKVYEVYPARLSMNALICFCASFQSLLLALIFEKNTSSWQLGWNMQLVTIIYCGTVISCLSYYLLTYCISERGPVFAAMFTPLLLVIVGIFSAAFFAERLHVGSLIGAFIIIAGLYCVLWGKSRECGKNGDKRRDVESTTVTAVLPVSTSNNDTQLTPQEGTI</sequence>
<keyword evidence="4 6" id="KW-1133">Transmembrane helix</keyword>
<dbReference type="PANTHER" id="PTHR31218">
    <property type="entry name" value="WAT1-RELATED PROTEIN"/>
    <property type="match status" value="1"/>
</dbReference>
<proteinExistence type="inferred from homology"/>
<feature type="transmembrane region" description="Helical" evidence="6">
    <location>
        <begin position="132"/>
        <end position="152"/>
    </location>
</feature>
<evidence type="ECO:0000256" key="3">
    <source>
        <dbReference type="ARBA" id="ARBA00022692"/>
    </source>
</evidence>
<protein>
    <recommendedName>
        <fullName evidence="6">WAT1-related protein</fullName>
    </recommendedName>
</protein>
<feature type="transmembrane region" description="Helical" evidence="6">
    <location>
        <begin position="245"/>
        <end position="266"/>
    </location>
</feature>
<comment type="similarity">
    <text evidence="2 6">Belongs to the drug/metabolite transporter (DMT) superfamily. Plant drug/metabolite exporter (P-DME) (TC 2.A.7.4) family.</text>
</comment>
<feature type="transmembrane region" description="Helical" evidence="6">
    <location>
        <begin position="37"/>
        <end position="59"/>
    </location>
</feature>
<feature type="transmembrane region" description="Helical" evidence="6">
    <location>
        <begin position="278"/>
        <end position="297"/>
    </location>
</feature>
<dbReference type="OrthoDB" id="1728340at2759"/>
<evidence type="ECO:0000256" key="1">
    <source>
        <dbReference type="ARBA" id="ARBA00004141"/>
    </source>
</evidence>
<reference evidence="8" key="1">
    <citation type="journal article" date="2015" name="Nat. Genet.">
        <title>The pineapple genome and the evolution of CAM photosynthesis.</title>
        <authorList>
            <person name="Ming R."/>
            <person name="VanBuren R."/>
            <person name="Wai C.M."/>
            <person name="Tang H."/>
            <person name="Schatz M.C."/>
            <person name="Bowers J.E."/>
            <person name="Lyons E."/>
            <person name="Wang M.L."/>
            <person name="Chen J."/>
            <person name="Biggers E."/>
            <person name="Zhang J."/>
            <person name="Huang L."/>
            <person name="Zhang L."/>
            <person name="Miao W."/>
            <person name="Zhang J."/>
            <person name="Ye Z."/>
            <person name="Miao C."/>
            <person name="Lin Z."/>
            <person name="Wang H."/>
            <person name="Zhou H."/>
            <person name="Yim W.C."/>
            <person name="Priest H.D."/>
            <person name="Zheng C."/>
            <person name="Woodhouse M."/>
            <person name="Edger P.P."/>
            <person name="Guyot R."/>
            <person name="Guo H.B."/>
            <person name="Guo H."/>
            <person name="Zheng G."/>
            <person name="Singh R."/>
            <person name="Sharma A."/>
            <person name="Min X."/>
            <person name="Zheng Y."/>
            <person name="Lee H."/>
            <person name="Gurtowski J."/>
            <person name="Sedlazeck F.J."/>
            <person name="Harkess A."/>
            <person name="McKain M.R."/>
            <person name="Liao Z."/>
            <person name="Fang J."/>
            <person name="Liu J."/>
            <person name="Zhang X."/>
            <person name="Zhang Q."/>
            <person name="Hu W."/>
            <person name="Qin Y."/>
            <person name="Wang K."/>
            <person name="Chen L.Y."/>
            <person name="Shirley N."/>
            <person name="Lin Y.R."/>
            <person name="Liu L.Y."/>
            <person name="Hernandez A.G."/>
            <person name="Wright C.L."/>
            <person name="Bulone V."/>
            <person name="Tuskan G.A."/>
            <person name="Heath K."/>
            <person name="Zee F."/>
            <person name="Moore P.H."/>
            <person name="Sunkar R."/>
            <person name="Leebens-Mack J.H."/>
            <person name="Mockler T."/>
            <person name="Bennetzen J.L."/>
            <person name="Freeling M."/>
            <person name="Sankoff D."/>
            <person name="Paterson A.H."/>
            <person name="Zhu X."/>
            <person name="Yang X."/>
            <person name="Smith J.A."/>
            <person name="Cushman J.C."/>
            <person name="Paull R.E."/>
            <person name="Yu Q."/>
        </authorList>
    </citation>
    <scope>NUCLEOTIDE SEQUENCE [LARGE SCALE GENOMIC DNA]</scope>
    <source>
        <strain evidence="8">cv. F153</strain>
    </source>
</reference>
<dbReference type="RefSeq" id="XP_020095385.1">
    <property type="nucleotide sequence ID" value="XM_020239796.1"/>
</dbReference>
<keyword evidence="3 6" id="KW-0812">Transmembrane</keyword>